<name>R2QFJ1_9ENTE</name>
<dbReference type="HOGENOM" id="CLU_073794_0_0_9"/>
<dbReference type="OrthoDB" id="9815009at2"/>
<protein>
    <submittedName>
        <fullName evidence="1">Uncharacterized protein</fullName>
    </submittedName>
</protein>
<dbReference type="Proteomes" id="UP000013782">
    <property type="component" value="Unassembled WGS sequence"/>
</dbReference>
<accession>R2QFJ1</accession>
<evidence type="ECO:0000313" key="1">
    <source>
        <dbReference type="EMBL" id="EOH95282.1"/>
    </source>
</evidence>
<dbReference type="eggNOG" id="ENOG502Z9WA">
    <property type="taxonomic scope" value="Bacteria"/>
</dbReference>
<proteinExistence type="predicted"/>
<evidence type="ECO:0000313" key="2">
    <source>
        <dbReference type="Proteomes" id="UP000013782"/>
    </source>
</evidence>
<comment type="caution">
    <text evidence="1">The sequence shown here is derived from an EMBL/GenBank/DDBJ whole genome shotgun (WGS) entry which is preliminary data.</text>
</comment>
<sequence length="304" mass="35780">MELFSEIHSLYYQLMTQLLQTKTAAEQRELLEQNGFKETPFEMSAYLTEDKDGWHLTKDNRPILKHPPKAFPLTKLEKAWLAAIQQEQKFACFSEPFDLGDYEPLFNWQDVHYFDQFVSEDSFTGAYAQIIRKLLQSITNQQVVQLEYKAAGKKQATTHLFQPLKLEYSAKNNKFRVLGKRKTGRSWKTVTFNCSDIQSLEPAKYLPIEGMVWSQPRLCKIVCHLIDKRSALERATFHFSNYRKTVERIGDNQYRLTIFYEKKDETELLINVLSFGARMKVVEPDSFIQLVKERLIRQKKLSHF</sequence>
<keyword evidence="2" id="KW-1185">Reference proteome</keyword>
<dbReference type="RefSeq" id="WP_010756274.1">
    <property type="nucleotide sequence ID" value="NZ_ASWD01000002.1"/>
</dbReference>
<reference evidence="1 2" key="1">
    <citation type="submission" date="2013-02" db="EMBL/GenBank/DDBJ databases">
        <title>The Genome Sequence of Enterococcus pallens BAA-351.</title>
        <authorList>
            <consortium name="The Broad Institute Genome Sequencing Platform"/>
            <consortium name="The Broad Institute Genome Sequencing Center for Infectious Disease"/>
            <person name="Earl A.M."/>
            <person name="Gilmore M.S."/>
            <person name="Lebreton F."/>
            <person name="Walker B."/>
            <person name="Young S.K."/>
            <person name="Zeng Q."/>
            <person name="Gargeya S."/>
            <person name="Fitzgerald M."/>
            <person name="Haas B."/>
            <person name="Abouelleil A."/>
            <person name="Alvarado L."/>
            <person name="Arachchi H.M."/>
            <person name="Berlin A.M."/>
            <person name="Chapman S.B."/>
            <person name="Dewar J."/>
            <person name="Goldberg J."/>
            <person name="Griggs A."/>
            <person name="Gujja S."/>
            <person name="Hansen M."/>
            <person name="Howarth C."/>
            <person name="Imamovic A."/>
            <person name="Larimer J."/>
            <person name="McCowan C."/>
            <person name="Murphy C."/>
            <person name="Neiman D."/>
            <person name="Pearson M."/>
            <person name="Priest M."/>
            <person name="Roberts A."/>
            <person name="Saif S."/>
            <person name="Shea T."/>
            <person name="Sisk P."/>
            <person name="Sykes S."/>
            <person name="Wortman J."/>
            <person name="Nusbaum C."/>
            <person name="Birren B."/>
        </authorList>
    </citation>
    <scope>NUCLEOTIDE SEQUENCE [LARGE SCALE GENOMIC DNA]</scope>
    <source>
        <strain evidence="1 2">ATCC BAA-351</strain>
    </source>
</reference>
<organism evidence="1 2">
    <name type="scientific">Enterococcus pallens ATCC BAA-351</name>
    <dbReference type="NCBI Taxonomy" id="1158607"/>
    <lineage>
        <taxon>Bacteria</taxon>
        <taxon>Bacillati</taxon>
        <taxon>Bacillota</taxon>
        <taxon>Bacilli</taxon>
        <taxon>Lactobacillales</taxon>
        <taxon>Enterococcaceae</taxon>
        <taxon>Enterococcus</taxon>
    </lineage>
</organism>
<dbReference type="PATRIC" id="fig|1158607.3.peg.1226"/>
<dbReference type="EMBL" id="AJAQ01000011">
    <property type="protein sequence ID" value="EOH95282.1"/>
    <property type="molecule type" value="Genomic_DNA"/>
</dbReference>
<dbReference type="STRING" id="160454.RV10_GL000524"/>
<dbReference type="AlphaFoldDB" id="R2QFJ1"/>
<gene>
    <name evidence="1" type="ORF">UAU_01244</name>
</gene>